<feature type="transmembrane region" description="Helical" evidence="8">
    <location>
        <begin position="299"/>
        <end position="324"/>
    </location>
</feature>
<dbReference type="SUPFAM" id="SSF90123">
    <property type="entry name" value="ABC transporter transmembrane region"/>
    <property type="match status" value="1"/>
</dbReference>
<dbReference type="CDD" id="cd03254">
    <property type="entry name" value="ABCC_Glucan_exporter_like"/>
    <property type="match status" value="1"/>
</dbReference>
<dbReference type="PANTHER" id="PTHR43394">
    <property type="entry name" value="ATP-DEPENDENT PERMEASE MDL1, MITOCHONDRIAL"/>
    <property type="match status" value="1"/>
</dbReference>
<dbReference type="Proteomes" id="UP000095662">
    <property type="component" value="Unassembled WGS sequence"/>
</dbReference>
<name>A0A174ZKY3_9FIRM</name>
<feature type="transmembrane region" description="Helical" evidence="8">
    <location>
        <begin position="188"/>
        <end position="208"/>
    </location>
</feature>
<evidence type="ECO:0000256" key="7">
    <source>
        <dbReference type="ARBA" id="ARBA00023136"/>
    </source>
</evidence>
<dbReference type="FunFam" id="3.40.50.300:FF:000287">
    <property type="entry name" value="Multidrug ABC transporter ATP-binding protein"/>
    <property type="match status" value="1"/>
</dbReference>
<dbReference type="InterPro" id="IPR039421">
    <property type="entry name" value="Type_1_exporter"/>
</dbReference>
<dbReference type="InterPro" id="IPR027417">
    <property type="entry name" value="P-loop_NTPase"/>
</dbReference>
<dbReference type="InterPro" id="IPR017871">
    <property type="entry name" value="ABC_transporter-like_CS"/>
</dbReference>
<gene>
    <name evidence="11" type="ORF">ERS852540_01000</name>
</gene>
<dbReference type="SMART" id="SM00382">
    <property type="entry name" value="AAA"/>
    <property type="match status" value="1"/>
</dbReference>
<dbReference type="InterPro" id="IPR011527">
    <property type="entry name" value="ABC1_TM_dom"/>
</dbReference>
<proteinExistence type="predicted"/>
<keyword evidence="5 11" id="KW-0067">ATP-binding</keyword>
<keyword evidence="4" id="KW-0547">Nucleotide-binding</keyword>
<evidence type="ECO:0000259" key="10">
    <source>
        <dbReference type="PROSITE" id="PS50929"/>
    </source>
</evidence>
<dbReference type="PROSITE" id="PS50893">
    <property type="entry name" value="ABC_TRANSPORTER_2"/>
    <property type="match status" value="1"/>
</dbReference>
<keyword evidence="2" id="KW-0813">Transport</keyword>
<reference evidence="11 12" key="1">
    <citation type="submission" date="2015-09" db="EMBL/GenBank/DDBJ databases">
        <authorList>
            <consortium name="Pathogen Informatics"/>
        </authorList>
    </citation>
    <scope>NUCLEOTIDE SEQUENCE [LARGE SCALE GENOMIC DNA]</scope>
    <source>
        <strain evidence="11 12">2789STDY5834928</strain>
    </source>
</reference>
<keyword evidence="7 8" id="KW-0472">Membrane</keyword>
<feature type="transmembrane region" description="Helical" evidence="8">
    <location>
        <begin position="445"/>
        <end position="467"/>
    </location>
</feature>
<dbReference type="InterPro" id="IPR003439">
    <property type="entry name" value="ABC_transporter-like_ATP-bd"/>
</dbReference>
<dbReference type="OrthoDB" id="9762778at2"/>
<dbReference type="Pfam" id="PF00005">
    <property type="entry name" value="ABC_tran"/>
    <property type="match status" value="1"/>
</dbReference>
<accession>A0A174ZKY3</accession>
<evidence type="ECO:0000259" key="9">
    <source>
        <dbReference type="PROSITE" id="PS50893"/>
    </source>
</evidence>
<keyword evidence="11" id="KW-0378">Hydrolase</keyword>
<keyword evidence="3 8" id="KW-0812">Transmembrane</keyword>
<evidence type="ECO:0000313" key="12">
    <source>
        <dbReference type="Proteomes" id="UP000095662"/>
    </source>
</evidence>
<keyword evidence="6 8" id="KW-1133">Transmembrane helix</keyword>
<feature type="transmembrane region" description="Helical" evidence="8">
    <location>
        <begin position="228"/>
        <end position="253"/>
    </location>
</feature>
<dbReference type="PANTHER" id="PTHR43394:SF1">
    <property type="entry name" value="ATP-BINDING CASSETTE SUB-FAMILY B MEMBER 10, MITOCHONDRIAL"/>
    <property type="match status" value="1"/>
</dbReference>
<dbReference type="GO" id="GO:0015421">
    <property type="term" value="F:ABC-type oligopeptide transporter activity"/>
    <property type="evidence" value="ECO:0007669"/>
    <property type="project" value="TreeGrafter"/>
</dbReference>
<evidence type="ECO:0000256" key="6">
    <source>
        <dbReference type="ARBA" id="ARBA00022989"/>
    </source>
</evidence>
<evidence type="ECO:0000256" key="3">
    <source>
        <dbReference type="ARBA" id="ARBA00022692"/>
    </source>
</evidence>
<evidence type="ECO:0000256" key="8">
    <source>
        <dbReference type="SAM" id="Phobius"/>
    </source>
</evidence>
<dbReference type="InterPro" id="IPR036640">
    <property type="entry name" value="ABC1_TM_sf"/>
</dbReference>
<evidence type="ECO:0000313" key="11">
    <source>
        <dbReference type="EMBL" id="CUQ84878.1"/>
    </source>
</evidence>
<dbReference type="GO" id="GO:0005886">
    <property type="term" value="C:plasma membrane"/>
    <property type="evidence" value="ECO:0007669"/>
    <property type="project" value="UniProtKB-SubCell"/>
</dbReference>
<dbReference type="Pfam" id="PF00664">
    <property type="entry name" value="ABC_membrane"/>
    <property type="match status" value="1"/>
</dbReference>
<dbReference type="EMBL" id="CZBY01000006">
    <property type="protein sequence ID" value="CUQ84878.1"/>
    <property type="molecule type" value="Genomic_DNA"/>
</dbReference>
<evidence type="ECO:0000256" key="5">
    <source>
        <dbReference type="ARBA" id="ARBA00022840"/>
    </source>
</evidence>
<feature type="domain" description="ABC transporter" evidence="9">
    <location>
        <begin position="510"/>
        <end position="744"/>
    </location>
</feature>
<sequence length="755" mass="84890">MKYFDKLSAAVQAAFSVRAVDTDKLLYCVKADMDGEGCYYDTYITFDNKTLYLLSGYDRLVKNKKTFDTQFDFKDFSEYPMEEIEKLYVDRYQFTARLMAKMTDGTEKQLAMFSGGFSEKFEQFCRRYETIKKGETPDDSALDDKTLYCPKCNRKYPDPNRAFCPYCTKRTWVFKRLLGMFGDYKKQIAVILALIAVSVALGLIAPYFGTKMLYDDVLSEGGSLHGQILFVILVMAAFSLLSTGFSMIYGVIISRITPQVIHKLRTDIFASMQKLSLSFFTTKQTGSLMGRVDRDSFDVYGFFVDIVPQFIANMIKIAGLVVLMLMVNPIISLSMFLAVFFVLLCEVLWLRGQRRHWRNRDIARRGVTSTLSDALNGHRVVKAFSREEQEISRFGRKNDNLYSAEYARDKRSAHFFPVQHGIYAVFSGVIYCLGVALVLMGNLQLGGLTLLINYFGVIWDPIFFFMYMGNDWARCTDAAGRMFEILDSEPTVKPPAEPAVIPDGVLKGDICFRDVTFEYEAGRPVLKNMSFATEAGRFTGIVGKTGAGKSTIINLISRMYDVTSGEITIDGIPVKKIPFGVLRKNIGVVSQETYLFMGTVADNIRYARPDATMEEVIQAAKSANAHDFIMKLPEGYDTVTGSGGVSLSGGEKQRISIARALIQKPNILILDEATAAMDTATERKIQSAIDNLKSGRTIIAIAHRLSTLRDADKLYVIEHGEVKESGTHDELIRTNGKYFELYKLQSESLRSVGLD</sequence>
<evidence type="ECO:0000256" key="4">
    <source>
        <dbReference type="ARBA" id="ARBA00022741"/>
    </source>
</evidence>
<evidence type="ECO:0000256" key="2">
    <source>
        <dbReference type="ARBA" id="ARBA00022448"/>
    </source>
</evidence>
<feature type="transmembrane region" description="Helical" evidence="8">
    <location>
        <begin position="420"/>
        <end position="439"/>
    </location>
</feature>
<dbReference type="PROSITE" id="PS00211">
    <property type="entry name" value="ABC_TRANSPORTER_1"/>
    <property type="match status" value="1"/>
</dbReference>
<dbReference type="PROSITE" id="PS50929">
    <property type="entry name" value="ABC_TM1F"/>
    <property type="match status" value="1"/>
</dbReference>
<feature type="domain" description="ABC transmembrane type-1" evidence="10">
    <location>
        <begin position="190"/>
        <end position="474"/>
    </location>
</feature>
<dbReference type="EC" id="3.6.3.-" evidence="11"/>
<dbReference type="Gene3D" id="1.20.1560.10">
    <property type="entry name" value="ABC transporter type 1, transmembrane domain"/>
    <property type="match status" value="1"/>
</dbReference>
<dbReference type="STRING" id="39492.ERS852540_01000"/>
<organism evidence="11 12">
    <name type="scientific">[Eubacterium] siraeum</name>
    <dbReference type="NCBI Taxonomy" id="39492"/>
    <lineage>
        <taxon>Bacteria</taxon>
        <taxon>Bacillati</taxon>
        <taxon>Bacillota</taxon>
        <taxon>Clostridia</taxon>
        <taxon>Eubacteriales</taxon>
        <taxon>Oscillospiraceae</taxon>
        <taxon>Oscillospiraceae incertae sedis</taxon>
    </lineage>
</organism>
<protein>
    <submittedName>
        <fullName evidence="11">Putative multidrug export ATP-binding/permease protein SAV1866</fullName>
        <ecNumber evidence="11">3.6.3.-</ecNumber>
    </submittedName>
</protein>
<dbReference type="AlphaFoldDB" id="A0A174ZKY3"/>
<dbReference type="InterPro" id="IPR003593">
    <property type="entry name" value="AAA+_ATPase"/>
</dbReference>
<dbReference type="SUPFAM" id="SSF52540">
    <property type="entry name" value="P-loop containing nucleoside triphosphate hydrolases"/>
    <property type="match status" value="1"/>
</dbReference>
<dbReference type="Gene3D" id="3.40.50.300">
    <property type="entry name" value="P-loop containing nucleotide triphosphate hydrolases"/>
    <property type="match status" value="1"/>
</dbReference>
<feature type="transmembrane region" description="Helical" evidence="8">
    <location>
        <begin position="330"/>
        <end position="350"/>
    </location>
</feature>
<evidence type="ECO:0000256" key="1">
    <source>
        <dbReference type="ARBA" id="ARBA00004651"/>
    </source>
</evidence>
<dbReference type="GO" id="GO:0016887">
    <property type="term" value="F:ATP hydrolysis activity"/>
    <property type="evidence" value="ECO:0007669"/>
    <property type="project" value="InterPro"/>
</dbReference>
<dbReference type="GO" id="GO:0005524">
    <property type="term" value="F:ATP binding"/>
    <property type="evidence" value="ECO:0007669"/>
    <property type="project" value="UniProtKB-KW"/>
</dbReference>
<comment type="subcellular location">
    <subcellularLocation>
        <location evidence="1">Cell membrane</location>
        <topology evidence="1">Multi-pass membrane protein</topology>
    </subcellularLocation>
</comment>